<dbReference type="GO" id="GO:0042149">
    <property type="term" value="P:cellular response to glucose starvation"/>
    <property type="evidence" value="ECO:0007669"/>
    <property type="project" value="TreeGrafter"/>
</dbReference>
<dbReference type="GO" id="GO:1904262">
    <property type="term" value="P:negative regulation of TORC1 signaling"/>
    <property type="evidence" value="ECO:0007669"/>
    <property type="project" value="TreeGrafter"/>
</dbReference>
<dbReference type="GO" id="GO:0061462">
    <property type="term" value="P:protein localization to lysosome"/>
    <property type="evidence" value="ECO:0007669"/>
    <property type="project" value="TreeGrafter"/>
</dbReference>
<dbReference type="AlphaFoldDB" id="A0A9W8EBC3"/>
<keyword evidence="3" id="KW-1185">Reference proteome</keyword>
<dbReference type="OrthoDB" id="18134at2759"/>
<sequence>MDVTAQYQDVFHSLAQLGYKNVARRTAKLPKSHRTVVNVIEMFSDEEADFLNLHFLRTRAAPGRGTPNILPVVDQNALIAAANKAMVHIDQRPPKLPGPTSTSSGSGSHTRSPSTTTPPATTPPSPSQTAALLRRLLQFMTTVADIRIHEKAILLNLLQKHNGAPIGMYQETLAHGMESVAGYCQDDVVGHYAQAVHHELQVLHRLLEFNDRVRHYDFFSSVVAMQLHKNELSAWRRICLPSQNEGRQDEPAEPSTFLSLWNSLSGSIYPGRSIYSYPPLFQWISHLFKALCGKMAIYFEKQLTEREANLPHGDLRAHWRRLESRTKKGLTQFRKRALPETVAVMHLNDEVHRDPALGAHDFGFQLQTKSRSNPATHVITDLVHVPEPLSEHQLLFVTNALQNHQEALDSGYQDNAKPPVVVRNPAYQMVYWIANLDGSVKNYLVAVFKEPAMKMVRDTNRLDYWHDLVAELRLTRAFESIVGFSI</sequence>
<dbReference type="PANTHER" id="PTHR31581">
    <property type="entry name" value="KICSTOR COMPLEX PROTEIN C12ORF66"/>
    <property type="match status" value="1"/>
</dbReference>
<feature type="region of interest" description="Disordered" evidence="1">
    <location>
        <begin position="90"/>
        <end position="128"/>
    </location>
</feature>
<dbReference type="SUPFAM" id="SSF158548">
    <property type="entry name" value="FLJ32549 domain-like"/>
    <property type="match status" value="1"/>
</dbReference>
<dbReference type="PANTHER" id="PTHR31581:SF1">
    <property type="entry name" value="KICSTOR SUBUNIT 2"/>
    <property type="match status" value="1"/>
</dbReference>
<dbReference type="InterPro" id="IPR038060">
    <property type="entry name" value="C12orf66-like_central_sf"/>
</dbReference>
<feature type="compositionally biased region" description="Low complexity" evidence="1">
    <location>
        <begin position="98"/>
        <end position="119"/>
    </location>
</feature>
<comment type="caution">
    <text evidence="2">The sequence shown here is derived from an EMBL/GenBank/DDBJ whole genome shotgun (WGS) entry which is preliminary data.</text>
</comment>
<dbReference type="InterPro" id="IPR018544">
    <property type="entry name" value="KICS_2"/>
</dbReference>
<dbReference type="Proteomes" id="UP001151582">
    <property type="component" value="Unassembled WGS sequence"/>
</dbReference>
<evidence type="ECO:0000313" key="2">
    <source>
        <dbReference type="EMBL" id="KAJ1974219.1"/>
    </source>
</evidence>
<protein>
    <submittedName>
        <fullName evidence="2">Uncharacterized protein</fullName>
    </submittedName>
</protein>
<evidence type="ECO:0000313" key="3">
    <source>
        <dbReference type="Proteomes" id="UP001151582"/>
    </source>
</evidence>
<reference evidence="2" key="1">
    <citation type="submission" date="2022-07" db="EMBL/GenBank/DDBJ databases">
        <title>Phylogenomic reconstructions and comparative analyses of Kickxellomycotina fungi.</title>
        <authorList>
            <person name="Reynolds N.K."/>
            <person name="Stajich J.E."/>
            <person name="Barry K."/>
            <person name="Grigoriev I.V."/>
            <person name="Crous P."/>
            <person name="Smith M.E."/>
        </authorList>
    </citation>
    <scope>NUCLEOTIDE SEQUENCE</scope>
    <source>
        <strain evidence="2">RSA 567</strain>
    </source>
</reference>
<dbReference type="GO" id="GO:0034198">
    <property type="term" value="P:cellular response to amino acid starvation"/>
    <property type="evidence" value="ECO:0007669"/>
    <property type="project" value="TreeGrafter"/>
</dbReference>
<name>A0A9W8EBC3_9FUNG</name>
<proteinExistence type="predicted"/>
<gene>
    <name evidence="2" type="ORF">H4R34_004799</name>
</gene>
<dbReference type="Gene3D" id="1.10.3450.30">
    <property type="match status" value="1"/>
</dbReference>
<dbReference type="EMBL" id="JANBQB010000686">
    <property type="protein sequence ID" value="KAJ1974219.1"/>
    <property type="molecule type" value="Genomic_DNA"/>
</dbReference>
<accession>A0A9W8EBC3</accession>
<evidence type="ECO:0000256" key="1">
    <source>
        <dbReference type="SAM" id="MobiDB-lite"/>
    </source>
</evidence>
<organism evidence="2 3">
    <name type="scientific">Dimargaris verticillata</name>
    <dbReference type="NCBI Taxonomy" id="2761393"/>
    <lineage>
        <taxon>Eukaryota</taxon>
        <taxon>Fungi</taxon>
        <taxon>Fungi incertae sedis</taxon>
        <taxon>Zoopagomycota</taxon>
        <taxon>Kickxellomycotina</taxon>
        <taxon>Dimargaritomycetes</taxon>
        <taxon>Dimargaritales</taxon>
        <taxon>Dimargaritaceae</taxon>
        <taxon>Dimargaris</taxon>
    </lineage>
</organism>